<reference evidence="1" key="1">
    <citation type="journal article" date="2020" name="Nature">
        <title>Giant virus diversity and host interactions through global metagenomics.</title>
        <authorList>
            <person name="Schulz F."/>
            <person name="Roux S."/>
            <person name="Paez-Espino D."/>
            <person name="Jungbluth S."/>
            <person name="Walsh D.A."/>
            <person name="Denef V.J."/>
            <person name="McMahon K.D."/>
            <person name="Konstantinidis K.T."/>
            <person name="Eloe-Fadrosh E.A."/>
            <person name="Kyrpides N.C."/>
            <person name="Woyke T."/>
        </authorList>
    </citation>
    <scope>NUCLEOTIDE SEQUENCE</scope>
    <source>
        <strain evidence="1">GVMAG-S-1103017-68</strain>
    </source>
</reference>
<organism evidence="1">
    <name type="scientific">viral metagenome</name>
    <dbReference type="NCBI Taxonomy" id="1070528"/>
    <lineage>
        <taxon>unclassified sequences</taxon>
        <taxon>metagenomes</taxon>
        <taxon>organismal metagenomes</taxon>
    </lineage>
</organism>
<dbReference type="EMBL" id="MN740862">
    <property type="protein sequence ID" value="QHU15501.1"/>
    <property type="molecule type" value="Genomic_DNA"/>
</dbReference>
<evidence type="ECO:0000313" key="1">
    <source>
        <dbReference type="EMBL" id="QHU15501.1"/>
    </source>
</evidence>
<name>A0A6C0KE91_9ZZZZ</name>
<proteinExistence type="predicted"/>
<protein>
    <submittedName>
        <fullName evidence="1">Uncharacterized protein</fullName>
    </submittedName>
</protein>
<accession>A0A6C0KE91</accession>
<dbReference type="AlphaFoldDB" id="A0A6C0KE91"/>
<sequence>MAQKNRASKQERDLRNHVIFAMWDPGDQLPDQDTRDKIVASVNHTLASAKLRTKFTRRQLDQVMHQRRYTDKLRAPGTHPLSTIRRYGGQAKYTVVKLQRCRSRNILTISGKRVKDAMAMAEDCEFVATLVRDARENETDGTRHDPCGEVLDTTTGIVCDSVFALASTKEKTDWTCLAHELWSDADGL</sequence>